<dbReference type="InterPro" id="IPR036890">
    <property type="entry name" value="HATPase_C_sf"/>
</dbReference>
<dbReference type="Gene3D" id="3.30.450.40">
    <property type="match status" value="1"/>
</dbReference>
<dbReference type="Pfam" id="PF07536">
    <property type="entry name" value="HWE_HK"/>
    <property type="match status" value="1"/>
</dbReference>
<keyword evidence="6" id="KW-0285">Flavoprotein</keyword>
<evidence type="ECO:0000313" key="19">
    <source>
        <dbReference type="Proteomes" id="UP000323502"/>
    </source>
</evidence>
<keyword evidence="8" id="KW-0808">Transferase</keyword>
<keyword evidence="13" id="KW-0157">Chromophore</keyword>
<evidence type="ECO:0000313" key="17">
    <source>
        <dbReference type="EMBL" id="MWC43441.1"/>
    </source>
</evidence>
<sequence>MHQEEPGSRVEALERKNAVLEGINRIFREMLAIRSDEALGQLCLSIAEEVTGATISFMGAINTATDQLDDLAISPGGWAAFSMNDPAFSHGVAPSGLKIHGIYGRVLRDGRTEIANDPASHRDRIGTPHGHPPLTSFMGVPLLVGTRVVGMIGLGNRPGGFGPEEREVMEALAPAMCQALVSRRTGRALATSESKLRRLFDTIDEGIARIELLYDADGAATALRWLEVNRAFSQHTTLGDVTGQVVSEVMPHYPRAWIERYAQILRTGRAERFERHVPELNRWFSIYAAPAADGGANEVALVFTDITGRKQAEAALRESRARLETLVAGIPHLVWRAEDHGAWTWASPQWTAITGQTEPDSLAFGWLDRIHPDDRERACEAWAQADARRAYRADYRIWHVADDRYRWFQTRAVPRRAEDGTIVEWLGTSTDVHELRQLQDRQQLLVAELQHRVRNMLSVVRSVFARSIEMGGSPEEGASHFKGRLDALARTQVIVTRSASGRVDLENLIRDELLSVGAANAPNVRLDGPDVALPASAAESLGLAVHELTTNAIKYGALRCTAATLSIGWNILAAEDGERTLVLTWVEDGVDDITDAPMQGFGRELIEDALPYRLGAQTRLEFGPRGVRCTIAITLHEEREDAHGFELR</sequence>
<dbReference type="SUPFAM" id="SSF55785">
    <property type="entry name" value="PYP-like sensor domain (PAS domain)"/>
    <property type="match status" value="2"/>
</dbReference>
<dbReference type="Proteomes" id="UP000436801">
    <property type="component" value="Unassembled WGS sequence"/>
</dbReference>
<dbReference type="AlphaFoldDB" id="A0A1G7L669"/>
<proteinExistence type="predicted"/>
<evidence type="ECO:0000256" key="6">
    <source>
        <dbReference type="ARBA" id="ARBA00022630"/>
    </source>
</evidence>
<evidence type="ECO:0000256" key="5">
    <source>
        <dbReference type="ARBA" id="ARBA00022606"/>
    </source>
</evidence>
<evidence type="ECO:0000313" key="20">
    <source>
        <dbReference type="Proteomes" id="UP000436801"/>
    </source>
</evidence>
<dbReference type="RefSeq" id="WP_149682270.1">
    <property type="nucleotide sequence ID" value="NZ_FNBI01000003.1"/>
</dbReference>
<accession>A0A1G7L669</accession>
<keyword evidence="3" id="KW-0600">Photoreceptor protein</keyword>
<evidence type="ECO:0000256" key="2">
    <source>
        <dbReference type="ARBA" id="ARBA00012438"/>
    </source>
</evidence>
<evidence type="ECO:0000256" key="10">
    <source>
        <dbReference type="ARBA" id="ARBA00022741"/>
    </source>
</evidence>
<keyword evidence="19" id="KW-1185">Reference proteome</keyword>
<keyword evidence="12" id="KW-0067">ATP-binding</keyword>
<dbReference type="GO" id="GO:0004673">
    <property type="term" value="F:protein histidine kinase activity"/>
    <property type="evidence" value="ECO:0007669"/>
    <property type="project" value="UniProtKB-EC"/>
</dbReference>
<evidence type="ECO:0000256" key="7">
    <source>
        <dbReference type="ARBA" id="ARBA00022643"/>
    </source>
</evidence>
<dbReference type="InterPro" id="IPR003018">
    <property type="entry name" value="GAF"/>
</dbReference>
<dbReference type="Gene3D" id="3.30.450.20">
    <property type="entry name" value="PAS domain"/>
    <property type="match status" value="2"/>
</dbReference>
<organism evidence="18 19">
    <name type="scientific">Sphingomonas carotinifaciens</name>
    <dbReference type="NCBI Taxonomy" id="1166323"/>
    <lineage>
        <taxon>Bacteria</taxon>
        <taxon>Pseudomonadati</taxon>
        <taxon>Pseudomonadota</taxon>
        <taxon>Alphaproteobacteria</taxon>
        <taxon>Sphingomonadales</taxon>
        <taxon>Sphingomonadaceae</taxon>
        <taxon>Sphingomonas</taxon>
    </lineage>
</organism>
<evidence type="ECO:0000256" key="15">
    <source>
        <dbReference type="ARBA" id="ARBA00023170"/>
    </source>
</evidence>
<dbReference type="Gene3D" id="3.30.565.10">
    <property type="entry name" value="Histidine kinase-like ATPase, C-terminal domain"/>
    <property type="match status" value="1"/>
</dbReference>
<name>A0A1G7L669_9SPHN</name>
<dbReference type="CDD" id="cd00130">
    <property type="entry name" value="PAS"/>
    <property type="match status" value="1"/>
</dbReference>
<dbReference type="PROSITE" id="PS50113">
    <property type="entry name" value="PAC"/>
    <property type="match status" value="1"/>
</dbReference>
<keyword evidence="9" id="KW-0677">Repeat</keyword>
<evidence type="ECO:0000313" key="18">
    <source>
        <dbReference type="EMBL" id="SDF44529.1"/>
    </source>
</evidence>
<dbReference type="EC" id="2.7.13.3" evidence="2"/>
<keyword evidence="15" id="KW-0675">Receptor</keyword>
<reference evidence="17 20" key="2">
    <citation type="submission" date="2019-12" db="EMBL/GenBank/DDBJ databases">
        <authorList>
            <person name="Zheng J."/>
        </authorList>
    </citation>
    <scope>NUCLEOTIDE SEQUENCE [LARGE SCALE GENOMIC DNA]</scope>
    <source>
        <strain evidence="17 20">DSM 27347</strain>
    </source>
</reference>
<dbReference type="InterPro" id="IPR011102">
    <property type="entry name" value="Sig_transdc_His_kinase_HWE"/>
</dbReference>
<dbReference type="PANTHER" id="PTHR41523">
    <property type="entry name" value="TWO-COMPONENT SYSTEM SENSOR PROTEIN"/>
    <property type="match status" value="1"/>
</dbReference>
<dbReference type="FunFam" id="3.30.450.20:FF:000099">
    <property type="entry name" value="Sensory box sensor histidine kinase"/>
    <property type="match status" value="1"/>
</dbReference>
<keyword evidence="14" id="KW-0843">Virulence</keyword>
<dbReference type="Pfam" id="PF13185">
    <property type="entry name" value="GAF_2"/>
    <property type="match status" value="1"/>
</dbReference>
<dbReference type="InterPro" id="IPR001610">
    <property type="entry name" value="PAC"/>
</dbReference>
<dbReference type="Pfam" id="PF08447">
    <property type="entry name" value="PAS_3"/>
    <property type="match status" value="1"/>
</dbReference>
<dbReference type="Proteomes" id="UP000323502">
    <property type="component" value="Unassembled WGS sequence"/>
</dbReference>
<dbReference type="OrthoDB" id="9760752at2"/>
<dbReference type="NCBIfam" id="TIGR00229">
    <property type="entry name" value="sensory_box"/>
    <property type="match status" value="1"/>
</dbReference>
<evidence type="ECO:0000256" key="12">
    <source>
        <dbReference type="ARBA" id="ARBA00022840"/>
    </source>
</evidence>
<feature type="domain" description="PAC" evidence="16">
    <location>
        <begin position="391"/>
        <end position="444"/>
    </location>
</feature>
<dbReference type="PANTHER" id="PTHR41523:SF7">
    <property type="entry name" value="HISTIDINE KINASE"/>
    <property type="match status" value="1"/>
</dbReference>
<dbReference type="SMART" id="SM00091">
    <property type="entry name" value="PAS"/>
    <property type="match status" value="2"/>
</dbReference>
<dbReference type="InterPro" id="IPR000700">
    <property type="entry name" value="PAS-assoc_C"/>
</dbReference>
<evidence type="ECO:0000256" key="1">
    <source>
        <dbReference type="ARBA" id="ARBA00000085"/>
    </source>
</evidence>
<dbReference type="GO" id="GO:0009881">
    <property type="term" value="F:photoreceptor activity"/>
    <property type="evidence" value="ECO:0007669"/>
    <property type="project" value="UniProtKB-KW"/>
</dbReference>
<gene>
    <name evidence="17" type="ORF">GQR91_07195</name>
    <name evidence="18" type="ORF">SAMN05216557_103383</name>
</gene>
<keyword evidence="4" id="KW-0597">Phosphoprotein</keyword>
<evidence type="ECO:0000256" key="8">
    <source>
        <dbReference type="ARBA" id="ARBA00022679"/>
    </source>
</evidence>
<dbReference type="Pfam" id="PF08448">
    <property type="entry name" value="PAS_4"/>
    <property type="match status" value="1"/>
</dbReference>
<evidence type="ECO:0000256" key="4">
    <source>
        <dbReference type="ARBA" id="ARBA00022553"/>
    </source>
</evidence>
<comment type="catalytic activity">
    <reaction evidence="1">
        <text>ATP + protein L-histidine = ADP + protein N-phospho-L-histidine.</text>
        <dbReference type="EC" id="2.7.13.3"/>
    </reaction>
</comment>
<dbReference type="SMART" id="SM00086">
    <property type="entry name" value="PAC"/>
    <property type="match status" value="1"/>
</dbReference>
<reference evidence="18 19" key="1">
    <citation type="submission" date="2016-10" db="EMBL/GenBank/DDBJ databases">
        <authorList>
            <person name="Varghese N."/>
            <person name="Submissions S."/>
        </authorList>
    </citation>
    <scope>NUCLEOTIDE SEQUENCE [LARGE SCALE GENOMIC DNA]</scope>
    <source>
        <strain evidence="18 19">S7-754</strain>
    </source>
</reference>
<dbReference type="GO" id="GO:0005524">
    <property type="term" value="F:ATP binding"/>
    <property type="evidence" value="ECO:0007669"/>
    <property type="project" value="UniProtKB-KW"/>
</dbReference>
<dbReference type="InterPro" id="IPR000014">
    <property type="entry name" value="PAS"/>
</dbReference>
<protein>
    <recommendedName>
        <fullName evidence="2">histidine kinase</fullName>
        <ecNumber evidence="2">2.7.13.3</ecNumber>
    </recommendedName>
</protein>
<evidence type="ECO:0000256" key="13">
    <source>
        <dbReference type="ARBA" id="ARBA00022991"/>
    </source>
</evidence>
<evidence type="ECO:0000256" key="3">
    <source>
        <dbReference type="ARBA" id="ARBA00022543"/>
    </source>
</evidence>
<keyword evidence="11" id="KW-0418">Kinase</keyword>
<dbReference type="InterPro" id="IPR013656">
    <property type="entry name" value="PAS_4"/>
</dbReference>
<keyword evidence="10" id="KW-0547">Nucleotide-binding</keyword>
<evidence type="ECO:0000256" key="11">
    <source>
        <dbReference type="ARBA" id="ARBA00022777"/>
    </source>
</evidence>
<dbReference type="InterPro" id="IPR035965">
    <property type="entry name" value="PAS-like_dom_sf"/>
</dbReference>
<dbReference type="SMART" id="SM00911">
    <property type="entry name" value="HWE_HK"/>
    <property type="match status" value="1"/>
</dbReference>
<keyword evidence="7" id="KW-0288">FMN</keyword>
<dbReference type="EMBL" id="FNBI01000003">
    <property type="protein sequence ID" value="SDF44529.1"/>
    <property type="molecule type" value="Genomic_DNA"/>
</dbReference>
<evidence type="ECO:0000256" key="14">
    <source>
        <dbReference type="ARBA" id="ARBA00023026"/>
    </source>
</evidence>
<dbReference type="InterPro" id="IPR013655">
    <property type="entry name" value="PAS_fold_3"/>
</dbReference>
<evidence type="ECO:0000259" key="16">
    <source>
        <dbReference type="PROSITE" id="PS50113"/>
    </source>
</evidence>
<dbReference type="InterPro" id="IPR029016">
    <property type="entry name" value="GAF-like_dom_sf"/>
</dbReference>
<keyword evidence="5" id="KW-0716">Sensory transduction</keyword>
<dbReference type="EMBL" id="WSUT01000005">
    <property type="protein sequence ID" value="MWC43441.1"/>
    <property type="molecule type" value="Genomic_DNA"/>
</dbReference>
<evidence type="ECO:0000256" key="9">
    <source>
        <dbReference type="ARBA" id="ARBA00022737"/>
    </source>
</evidence>
<dbReference type="SUPFAM" id="SSF55781">
    <property type="entry name" value="GAF domain-like"/>
    <property type="match status" value="1"/>
</dbReference>
<dbReference type="SMART" id="SM00065">
    <property type="entry name" value="GAF"/>
    <property type="match status" value="1"/>
</dbReference>